<dbReference type="Gene3D" id="3.10.590.10">
    <property type="entry name" value="ph1033 like domains"/>
    <property type="match status" value="1"/>
</dbReference>
<feature type="compositionally biased region" description="Low complexity" evidence="2">
    <location>
        <begin position="248"/>
        <end position="262"/>
    </location>
</feature>
<dbReference type="Pfam" id="PF04146">
    <property type="entry name" value="YTH"/>
    <property type="match status" value="1"/>
</dbReference>
<evidence type="ECO:0000259" key="3">
    <source>
        <dbReference type="PROSITE" id="PS50882"/>
    </source>
</evidence>
<dbReference type="GO" id="GO:0003729">
    <property type="term" value="F:mRNA binding"/>
    <property type="evidence" value="ECO:0007669"/>
    <property type="project" value="UniProtKB-UniRule"/>
</dbReference>
<dbReference type="Proteomes" id="UP000326396">
    <property type="component" value="Linkage Group LG3"/>
</dbReference>
<dbReference type="EMBL" id="SZYD01000013">
    <property type="protein sequence ID" value="KAD4385132.1"/>
    <property type="molecule type" value="Genomic_DNA"/>
</dbReference>
<feature type="region of interest" description="Disordered" evidence="2">
    <location>
        <begin position="218"/>
        <end position="271"/>
    </location>
</feature>
<dbReference type="InterPro" id="IPR045168">
    <property type="entry name" value="YTH_prot"/>
</dbReference>
<feature type="region of interest" description="Disordered" evidence="2">
    <location>
        <begin position="322"/>
        <end position="345"/>
    </location>
</feature>
<feature type="compositionally biased region" description="Polar residues" evidence="2">
    <location>
        <begin position="218"/>
        <end position="230"/>
    </location>
</feature>
<keyword evidence="5" id="KW-1185">Reference proteome</keyword>
<evidence type="ECO:0000256" key="2">
    <source>
        <dbReference type="SAM" id="MobiDB-lite"/>
    </source>
</evidence>
<accession>A0A5N6N5C3</accession>
<gene>
    <name evidence="4" type="ORF">E3N88_25300</name>
</gene>
<dbReference type="PANTHER" id="PTHR12357">
    <property type="entry name" value="YTH YT521-B HOMOLOGY DOMAIN-CONTAINING"/>
    <property type="match status" value="1"/>
</dbReference>
<name>A0A5N6N5C3_9ASTR</name>
<dbReference type="PANTHER" id="PTHR12357:SF92">
    <property type="entry name" value="YTH DOMAIN-CONTAINING FAMILY PROTEIN"/>
    <property type="match status" value="1"/>
</dbReference>
<proteinExistence type="inferred from homology"/>
<dbReference type="GO" id="GO:1990247">
    <property type="term" value="F:N6-methyladenosine-containing RNA reader activity"/>
    <property type="evidence" value="ECO:0007669"/>
    <property type="project" value="UniProtKB-UniRule"/>
</dbReference>
<sequence length="629" mass="68392">MRATAGRGRQPKEAAGGVFGLEANERKEIRVKNEMFRRTTDSNSQLRFSLIEPIKAMYNEGAQEFVVDQGMYYPSPTGYGYICTGLESPGDWDDHHRVFSVDGQNVQFIGTQTESLPYVYYTPSYGYAQSPYNPYNPYIPGAMIGADGSFVAAQQYYVPSYDNTSTSPTYFPMVVQPATDTYVNGTTDQFMDMVASTANRIDPSGVNSGSLSATATFTMNPGRGSTNHTNAPGKASESLKSKGAPSKITATSSGVTSISVSGPASSQVQGRGAEAMDNGKITRNHNQIKITVPSGNGLSSLGSSDNERVVVDKVRSKLPFGKLTNDSIGNPNSLGEQNRGPRTTTSNTQLTVKAYSTMAGNVDAQGNITIFTDQFNKDDFPVEYVNAKFFVIKSYSEDDVHKSIKYNVWSSTPNGNKKLNNAYEEAQKLSLVDSKGCPIFLFFSVNASGQFCGIAEMTGRVDFHKDMDFWQQDKWSGSFPVKWHIIKDVPNPHFRHIILENNEHKPVTNSRDTQELTSFYGLASEDKSGKENDINTPDRNNIEKNELIDGKPKDDILRISSLALASEQQGTSGGVSAEVGNVLTVGSMPVKVKGVAESSAFLTVGSIPLDPRALKVEGVVPTKTGTKKD</sequence>
<reference evidence="4 5" key="1">
    <citation type="submission" date="2019-05" db="EMBL/GenBank/DDBJ databases">
        <title>Mikania micrantha, genome provides insights into the molecular mechanism of rapid growth.</title>
        <authorList>
            <person name="Liu B."/>
        </authorList>
    </citation>
    <scope>NUCLEOTIDE SEQUENCE [LARGE SCALE GENOMIC DNA]</scope>
    <source>
        <strain evidence="4">NLD-2019</strain>
        <tissue evidence="4">Leaf</tissue>
    </source>
</reference>
<dbReference type="OrthoDB" id="306690at2759"/>
<comment type="similarity">
    <text evidence="1">Belongs to the YTHDF family.</text>
</comment>
<evidence type="ECO:0000313" key="4">
    <source>
        <dbReference type="EMBL" id="KAD4385132.1"/>
    </source>
</evidence>
<dbReference type="GO" id="GO:0061157">
    <property type="term" value="P:mRNA destabilization"/>
    <property type="evidence" value="ECO:0007669"/>
    <property type="project" value="TreeGrafter"/>
</dbReference>
<feature type="domain" description="YTH" evidence="3">
    <location>
        <begin position="387"/>
        <end position="528"/>
    </location>
</feature>
<dbReference type="GO" id="GO:0005737">
    <property type="term" value="C:cytoplasm"/>
    <property type="evidence" value="ECO:0007669"/>
    <property type="project" value="TreeGrafter"/>
</dbReference>
<protein>
    <recommendedName>
        <fullName evidence="1">YTH domain-containing family protein</fullName>
    </recommendedName>
</protein>
<evidence type="ECO:0000313" key="5">
    <source>
        <dbReference type="Proteomes" id="UP000326396"/>
    </source>
</evidence>
<keyword evidence="1" id="KW-0694">RNA-binding</keyword>
<dbReference type="InterPro" id="IPR007275">
    <property type="entry name" value="YTH_domain"/>
</dbReference>
<comment type="function">
    <text evidence="1">Specifically recognizes and binds N6-methyladenosine (m6A)-containing RNAs, and regulates mRNA stability. M6A is a modification present at internal sites of mRNAs and some non-coding RNAs and plays a role in mRNA stability and processing.</text>
</comment>
<dbReference type="PROSITE" id="PS50882">
    <property type="entry name" value="YTH"/>
    <property type="match status" value="1"/>
</dbReference>
<evidence type="ECO:0000256" key="1">
    <source>
        <dbReference type="RuleBase" id="RU369095"/>
    </source>
</evidence>
<dbReference type="CDD" id="cd21134">
    <property type="entry name" value="YTH"/>
    <property type="match status" value="1"/>
</dbReference>
<organism evidence="4 5">
    <name type="scientific">Mikania micrantha</name>
    <name type="common">bitter vine</name>
    <dbReference type="NCBI Taxonomy" id="192012"/>
    <lineage>
        <taxon>Eukaryota</taxon>
        <taxon>Viridiplantae</taxon>
        <taxon>Streptophyta</taxon>
        <taxon>Embryophyta</taxon>
        <taxon>Tracheophyta</taxon>
        <taxon>Spermatophyta</taxon>
        <taxon>Magnoliopsida</taxon>
        <taxon>eudicotyledons</taxon>
        <taxon>Gunneridae</taxon>
        <taxon>Pentapetalae</taxon>
        <taxon>asterids</taxon>
        <taxon>campanulids</taxon>
        <taxon>Asterales</taxon>
        <taxon>Asteraceae</taxon>
        <taxon>Asteroideae</taxon>
        <taxon>Heliantheae alliance</taxon>
        <taxon>Eupatorieae</taxon>
        <taxon>Mikania</taxon>
    </lineage>
</organism>
<dbReference type="AlphaFoldDB" id="A0A5N6N5C3"/>
<feature type="compositionally biased region" description="Polar residues" evidence="2">
    <location>
        <begin position="324"/>
        <end position="345"/>
    </location>
</feature>
<comment type="caution">
    <text evidence="4">The sequence shown here is derived from an EMBL/GenBank/DDBJ whole genome shotgun (WGS) entry which is preliminary data.</text>
</comment>